<proteinExistence type="predicted"/>
<feature type="domain" description="CHAD" evidence="3">
    <location>
        <begin position="238"/>
        <end position="550"/>
    </location>
</feature>
<dbReference type="InterPro" id="IPR007899">
    <property type="entry name" value="CHAD_dom"/>
</dbReference>
<dbReference type="RefSeq" id="WP_190618067.1">
    <property type="nucleotide sequence ID" value="NZ_CP061538.1"/>
</dbReference>
<dbReference type="Gene3D" id="2.40.320.10">
    <property type="entry name" value="Hypothetical Protein Pfu-838710-001"/>
    <property type="match status" value="1"/>
</dbReference>
<dbReference type="InterPro" id="IPR033469">
    <property type="entry name" value="CYTH-like_dom_sf"/>
</dbReference>
<feature type="region of interest" description="Disordered" evidence="1">
    <location>
        <begin position="225"/>
        <end position="244"/>
    </location>
</feature>
<evidence type="ECO:0000259" key="3">
    <source>
        <dbReference type="PROSITE" id="PS51708"/>
    </source>
</evidence>
<dbReference type="Gene3D" id="1.40.20.10">
    <property type="entry name" value="CHAD domain"/>
    <property type="match status" value="1"/>
</dbReference>
<evidence type="ECO:0000313" key="5">
    <source>
        <dbReference type="Proteomes" id="UP000516421"/>
    </source>
</evidence>
<dbReference type="Proteomes" id="UP000516421">
    <property type="component" value="Chromosome"/>
</dbReference>
<dbReference type="InterPro" id="IPR038186">
    <property type="entry name" value="CHAD_dom_sf"/>
</dbReference>
<dbReference type="AlphaFoldDB" id="A0A7H2BLE4"/>
<accession>A0A7H2BLE4</accession>
<organism evidence="4 5">
    <name type="scientific">Rothia amarae</name>
    <dbReference type="NCBI Taxonomy" id="169480"/>
    <lineage>
        <taxon>Bacteria</taxon>
        <taxon>Bacillati</taxon>
        <taxon>Actinomycetota</taxon>
        <taxon>Actinomycetes</taxon>
        <taxon>Micrococcales</taxon>
        <taxon>Micrococcaceae</taxon>
        <taxon>Rothia</taxon>
    </lineage>
</organism>
<reference evidence="4 5" key="1">
    <citation type="submission" date="2020-09" db="EMBL/GenBank/DDBJ databases">
        <title>Investigation of environmental microbe.</title>
        <authorList>
            <person name="Ou Y."/>
            <person name="Kang Q."/>
        </authorList>
    </citation>
    <scope>NUCLEOTIDE SEQUENCE [LARGE SCALE GENOMIC DNA]</scope>
    <source>
        <strain evidence="4 5">KJZ-9</strain>
    </source>
</reference>
<name>A0A7H2BLE4_9MICC</name>
<dbReference type="PANTHER" id="PTHR39339">
    <property type="entry name" value="SLR1444 PROTEIN"/>
    <property type="match status" value="1"/>
</dbReference>
<dbReference type="KEGG" id="rama:IDM48_03495"/>
<feature type="domain" description="CYTH" evidence="2">
    <location>
        <begin position="5"/>
        <end position="205"/>
    </location>
</feature>
<dbReference type="PROSITE" id="PS51707">
    <property type="entry name" value="CYTH"/>
    <property type="match status" value="1"/>
</dbReference>
<dbReference type="EMBL" id="CP061538">
    <property type="protein sequence ID" value="QNV40490.1"/>
    <property type="molecule type" value="Genomic_DNA"/>
</dbReference>
<dbReference type="SUPFAM" id="SSF55154">
    <property type="entry name" value="CYTH-like phosphatases"/>
    <property type="match status" value="1"/>
</dbReference>
<dbReference type="Pfam" id="PF01928">
    <property type="entry name" value="CYTH"/>
    <property type="match status" value="1"/>
</dbReference>
<sequence length="550" mass="62878">MVEHHLEVERKYEFVGGDGEPTHVDWSALDGYSVQKPVEEHLEASYFDTADNDLSRNLVALRRRLGGYDQGWHIKFDDRAGARHEMHFDLLADEMKMPARVSKFVRSVTLGDELHEIVSLITDRIRTVLKDSNGVSVAEICQDAVHAHDFSTGIERQWNEWEIELLESGEKSPAEIFADCEKILFEAGAKPSKSPAKIARALGQDGEFEARRQGKTLSDEQLVKKTKKNDKKNKRRVQDTAPQDSSELLQHVLHMLTSNLMLWELKFRAGTPETVHGMRIGTRQIQSVLRYAVRPYVKNEVEAEAVEQLIGSLKKLMKGLSSARDIDILTDFLGSVEVRPGLVSEKSREELEEYLALDDEDASKSVLRLLDSEEYLKLRVALIELTQNLDMAVTLPLNAENFVNKVAKRIRKHLSSFLKADYKDLWELNPSAFAYDEVHNDVLFEIRRDAQAARYCLEAFEIAGIKLSKDHKKLRNYAGELHREISILSDENVVVRWLERSSRRAMNHQSDRLGIGYLLGRSSYYAVGLRMTQHSFVPAELKRIKKLDLK</sequence>
<gene>
    <name evidence="4" type="ORF">IDM48_03495</name>
</gene>
<feature type="compositionally biased region" description="Basic residues" evidence="1">
    <location>
        <begin position="225"/>
        <end position="235"/>
    </location>
</feature>
<evidence type="ECO:0000313" key="4">
    <source>
        <dbReference type="EMBL" id="QNV40490.1"/>
    </source>
</evidence>
<evidence type="ECO:0000256" key="1">
    <source>
        <dbReference type="SAM" id="MobiDB-lite"/>
    </source>
</evidence>
<dbReference type="PROSITE" id="PS51708">
    <property type="entry name" value="CHAD"/>
    <property type="match status" value="1"/>
</dbReference>
<evidence type="ECO:0000259" key="2">
    <source>
        <dbReference type="PROSITE" id="PS51707"/>
    </source>
</evidence>
<dbReference type="InterPro" id="IPR023577">
    <property type="entry name" value="CYTH_domain"/>
</dbReference>
<keyword evidence="5" id="KW-1185">Reference proteome</keyword>
<dbReference type="CDD" id="cd07374">
    <property type="entry name" value="CYTH-like_Pase"/>
    <property type="match status" value="1"/>
</dbReference>
<protein>
    <submittedName>
        <fullName evidence="4">CYTH and CHAD domain-containing protein</fullName>
    </submittedName>
</protein>
<dbReference type="SMART" id="SM01118">
    <property type="entry name" value="CYTH"/>
    <property type="match status" value="1"/>
</dbReference>
<dbReference type="PANTHER" id="PTHR39339:SF1">
    <property type="entry name" value="CHAD DOMAIN-CONTAINING PROTEIN"/>
    <property type="match status" value="1"/>
</dbReference>
<dbReference type="SMART" id="SM00880">
    <property type="entry name" value="CHAD"/>
    <property type="match status" value="1"/>
</dbReference>
<dbReference type="Pfam" id="PF05235">
    <property type="entry name" value="CHAD"/>
    <property type="match status" value="1"/>
</dbReference>